<accession>A0A0X3WM77</accession>
<name>A0A0X3WM77_STRVO</name>
<reference evidence="4" key="1">
    <citation type="submission" date="2015-10" db="EMBL/GenBank/DDBJ databases">
        <authorList>
            <person name="Ju K.-S."/>
            <person name="Doroghazi J.R."/>
            <person name="Metcalf W.W."/>
        </authorList>
    </citation>
    <scope>NUCLEOTIDE SEQUENCE [LARGE SCALE GENOMIC DNA]</scope>
    <source>
        <strain evidence="4">NRRL F-8817</strain>
    </source>
</reference>
<dbReference type="Pfam" id="PF00931">
    <property type="entry name" value="NB-ARC"/>
    <property type="match status" value="1"/>
</dbReference>
<feature type="region of interest" description="Disordered" evidence="1">
    <location>
        <begin position="141"/>
        <end position="184"/>
    </location>
</feature>
<evidence type="ECO:0000256" key="1">
    <source>
        <dbReference type="SAM" id="MobiDB-lite"/>
    </source>
</evidence>
<dbReference type="PANTHER" id="PTHR46082">
    <property type="entry name" value="ATP/GTP-BINDING PROTEIN-RELATED"/>
    <property type="match status" value="1"/>
</dbReference>
<dbReference type="Pfam" id="PF13374">
    <property type="entry name" value="TPR_10"/>
    <property type="match status" value="1"/>
</dbReference>
<dbReference type="InterPro" id="IPR011990">
    <property type="entry name" value="TPR-like_helical_dom_sf"/>
</dbReference>
<dbReference type="NCBIfam" id="NF040586">
    <property type="entry name" value="FxSxx_TPR"/>
    <property type="match status" value="1"/>
</dbReference>
<dbReference type="GO" id="GO:0007165">
    <property type="term" value="P:signal transduction"/>
    <property type="evidence" value="ECO:0007669"/>
    <property type="project" value="InterPro"/>
</dbReference>
<dbReference type="AlphaFoldDB" id="A0A0X3WM77"/>
<feature type="domain" description="TIR" evidence="2">
    <location>
        <begin position="10"/>
        <end position="143"/>
    </location>
</feature>
<dbReference type="Proteomes" id="UP000053413">
    <property type="component" value="Unassembled WGS sequence"/>
</dbReference>
<evidence type="ECO:0000313" key="4">
    <source>
        <dbReference type="Proteomes" id="UP000053413"/>
    </source>
</evidence>
<dbReference type="EMBL" id="LLZJ01000232">
    <property type="protein sequence ID" value="KUL57968.1"/>
    <property type="molecule type" value="Genomic_DNA"/>
</dbReference>
<evidence type="ECO:0000313" key="3">
    <source>
        <dbReference type="EMBL" id="KUL57968.1"/>
    </source>
</evidence>
<dbReference type="SUPFAM" id="SSF52200">
    <property type="entry name" value="Toll/Interleukin receptor TIR domain"/>
    <property type="match status" value="1"/>
</dbReference>
<dbReference type="RefSeq" id="WP_059145009.1">
    <property type="nucleotide sequence ID" value="NZ_LLZJ01000232.1"/>
</dbReference>
<dbReference type="InterPro" id="IPR027417">
    <property type="entry name" value="P-loop_NTPase"/>
</dbReference>
<dbReference type="SUPFAM" id="SSF48452">
    <property type="entry name" value="TPR-like"/>
    <property type="match status" value="3"/>
</dbReference>
<organism evidence="3 4">
    <name type="scientific">Streptomyces violaceusniger</name>
    <dbReference type="NCBI Taxonomy" id="68280"/>
    <lineage>
        <taxon>Bacteria</taxon>
        <taxon>Bacillati</taxon>
        <taxon>Actinomycetota</taxon>
        <taxon>Actinomycetes</taxon>
        <taxon>Kitasatosporales</taxon>
        <taxon>Streptomycetaceae</taxon>
        <taxon>Streptomyces</taxon>
        <taxon>Streptomyces violaceusniger group</taxon>
    </lineage>
</organism>
<dbReference type="Gene3D" id="3.40.50.10140">
    <property type="entry name" value="Toll/interleukin-1 receptor homology (TIR) domain"/>
    <property type="match status" value="1"/>
</dbReference>
<protein>
    <recommendedName>
        <fullName evidence="2">TIR domain-containing protein</fullName>
    </recommendedName>
</protein>
<dbReference type="Gene3D" id="1.25.40.10">
    <property type="entry name" value="Tetratricopeptide repeat domain"/>
    <property type="match status" value="2"/>
</dbReference>
<dbReference type="Pfam" id="PF13676">
    <property type="entry name" value="TIR_2"/>
    <property type="match status" value="1"/>
</dbReference>
<sequence length="958" mass="105177">METVSGAPEKVDFFISYAGVERAWAEWVAWHLQQHGFSVEFDHWHWQAGDNTTLRMSDALARADRFLALLSRSYFERPRYTRDEWTAAFDDRERGTGGFIPLHVAELEKSEIPDLLRPIKAGILYGKSEEEALTELLSAVGQPAGPQGKPGFPGSAATLGDRDEAAPRLPASTPRASNVPPRLPLFTGRDEVLDRIRTTFQSRSPVQALHGMGGVGKTQTAAEYCHRFASQYDTVWWLDAEQTVTLDSQLADLAHTLKTVPATMPVADAAQSARQHLRTNGRWLLVFDNAEDPGTFRSLLPEGGGHVLITSRDPGWHSAATPMDIGLFARAESRSLLAAYVPKLPQTEADRLAEALGDLPLALAQAGGLIATSGFSVDTYLKDLTATSRLLDRSAPITYRHKTLGAAVRLSSAHLARTDPVASELLRICAFLAPEPIPLDTWLTKAGVELPPSLNGLVSDLVAVADSIAAMARLGLVRPQHGGLTIHRLTAAVLRDRTGANATSAAQESAHEHAKNLVISVRPDDEGRDPATWQEWAGLLPHVMTLSETWTQDDDMRELSLDATQYLLMRGTTSAAHDAARALHQRWSAEFPPDHPHLLTAETLLTDSLNILGRYRQALAVIENVVELSRNALGDDHETTLAANTALATAFTNLGQYHEAQVIEEDVLRRRRSTLGEDHRDTLTSGNNLAVTLDTLGDHHASRALKDDVLKRQRRVLGENHPDTLISATNLAVTLMDLGEFVQARALLEGTVDRSRETLGDNHPNTLNAASGLAASLKDLGHHHKAQTLREDVLTRRRKVLGEDHPHTLDSYRDLASSLTYLGHHARARSILDDTLNRSRAMLGDTHPDTLTVAHNLATVLMRVNQHVQARALLQSTLDKHRATLGPEHPNTLTTAANLASVLSHLGRRKEARALLRNSLEGFRRTLGEEHPKTKAVAEQLAGYKKVFGKRKKKIRRP</sequence>
<dbReference type="PANTHER" id="PTHR46082:SF6">
    <property type="entry name" value="AAA+ ATPASE DOMAIN-CONTAINING PROTEIN-RELATED"/>
    <property type="match status" value="1"/>
</dbReference>
<dbReference type="InterPro" id="IPR053137">
    <property type="entry name" value="NLR-like"/>
</dbReference>
<comment type="caution">
    <text evidence="3">The sequence shown here is derived from an EMBL/GenBank/DDBJ whole genome shotgun (WGS) entry which is preliminary data.</text>
</comment>
<dbReference type="GO" id="GO:0043531">
    <property type="term" value="F:ADP binding"/>
    <property type="evidence" value="ECO:0007669"/>
    <property type="project" value="InterPro"/>
</dbReference>
<evidence type="ECO:0000259" key="2">
    <source>
        <dbReference type="SMART" id="SM00255"/>
    </source>
</evidence>
<dbReference type="InterPro" id="IPR035897">
    <property type="entry name" value="Toll_tir_struct_dom_sf"/>
</dbReference>
<dbReference type="SUPFAM" id="SSF52540">
    <property type="entry name" value="P-loop containing nucleoside triphosphate hydrolases"/>
    <property type="match status" value="1"/>
</dbReference>
<dbReference type="InterPro" id="IPR000157">
    <property type="entry name" value="TIR_dom"/>
</dbReference>
<dbReference type="SMART" id="SM00255">
    <property type="entry name" value="TIR"/>
    <property type="match status" value="1"/>
</dbReference>
<dbReference type="InterPro" id="IPR002182">
    <property type="entry name" value="NB-ARC"/>
</dbReference>
<proteinExistence type="predicted"/>
<dbReference type="Gene3D" id="3.40.50.300">
    <property type="entry name" value="P-loop containing nucleotide triphosphate hydrolases"/>
    <property type="match status" value="1"/>
</dbReference>
<dbReference type="Pfam" id="PF13424">
    <property type="entry name" value="TPR_12"/>
    <property type="match status" value="3"/>
</dbReference>
<gene>
    <name evidence="3" type="ORF">ADL28_19485</name>
</gene>